<keyword evidence="5 7" id="KW-1133">Transmembrane helix</keyword>
<feature type="transmembrane region" description="Helical" evidence="7">
    <location>
        <begin position="118"/>
        <end position="139"/>
    </location>
</feature>
<evidence type="ECO:0000256" key="5">
    <source>
        <dbReference type="ARBA" id="ARBA00022989"/>
    </source>
</evidence>
<accession>Q6N5D8</accession>
<evidence type="ECO:0000256" key="4">
    <source>
        <dbReference type="ARBA" id="ARBA00022692"/>
    </source>
</evidence>
<evidence type="ECO:0000256" key="3">
    <source>
        <dbReference type="ARBA" id="ARBA00022475"/>
    </source>
</evidence>
<comment type="similarity">
    <text evidence="2">Belongs to the DoxX family.</text>
</comment>
<keyword evidence="6 7" id="KW-0472">Membrane</keyword>
<keyword evidence="3" id="KW-1003">Cell membrane</keyword>
<evidence type="ECO:0000256" key="7">
    <source>
        <dbReference type="SAM" id="Phobius"/>
    </source>
</evidence>
<evidence type="ECO:0008006" key="9">
    <source>
        <dbReference type="Google" id="ProtNLM"/>
    </source>
</evidence>
<dbReference type="GO" id="GO:0005886">
    <property type="term" value="C:plasma membrane"/>
    <property type="evidence" value="ECO:0007669"/>
    <property type="project" value="UniProtKB-SubCell"/>
</dbReference>
<feature type="transmembrane region" description="Helical" evidence="7">
    <location>
        <begin position="61"/>
        <end position="82"/>
    </location>
</feature>
<gene>
    <name evidence="8" type="ordered locus">RPA3041</name>
</gene>
<comment type="subcellular location">
    <subcellularLocation>
        <location evidence="1">Cell membrane</location>
        <topology evidence="1">Multi-pass membrane protein</topology>
    </subcellularLocation>
</comment>
<dbReference type="PhylomeDB" id="Q6N5D8"/>
<proteinExistence type="inferred from homology"/>
<dbReference type="PANTHER" id="PTHR33452">
    <property type="entry name" value="OXIDOREDUCTASE CATD-RELATED"/>
    <property type="match status" value="1"/>
</dbReference>
<dbReference type="InterPro" id="IPR051907">
    <property type="entry name" value="DoxX-like_oxidoreductase"/>
</dbReference>
<keyword evidence="4 7" id="KW-0812">Transmembrane</keyword>
<dbReference type="Pfam" id="PF07681">
    <property type="entry name" value="DoxX"/>
    <property type="match status" value="1"/>
</dbReference>
<reference evidence="8" key="1">
    <citation type="journal article" date="2004" name="Nat. Biotechnol.">
        <title>Complete genome sequence of the metabolically versatile photosynthetic bacterium Rhodopseudomonas palustris.</title>
        <authorList>
            <person name="Larimer F.W."/>
            <person name="Chain P."/>
            <person name="Hauser L."/>
            <person name="Lamerdin J."/>
            <person name="Malfatti S."/>
            <person name="Do L."/>
            <person name="Land M.L."/>
            <person name="Pelletier D.A."/>
            <person name="Beatty J.T."/>
            <person name="Lang A.S."/>
            <person name="Tabita F.R."/>
            <person name="Gibson J.L."/>
            <person name="Hanson T.E."/>
            <person name="Bobst C."/>
            <person name="Torres J.L."/>
            <person name="Peres C."/>
            <person name="Harrison F.H."/>
            <person name="Gibson J."/>
            <person name="Harwood C.S."/>
        </authorList>
    </citation>
    <scope>NUCLEOTIDE SEQUENCE [LARGE SCALE GENOMIC DNA]</scope>
    <source>
        <strain evidence="8">CGA009</strain>
    </source>
</reference>
<dbReference type="STRING" id="258594.RPA3041"/>
<dbReference type="PANTHER" id="PTHR33452:SF1">
    <property type="entry name" value="INNER MEMBRANE PROTEIN YPHA-RELATED"/>
    <property type="match status" value="1"/>
</dbReference>
<evidence type="ECO:0000313" key="8">
    <source>
        <dbReference type="EMBL" id="CAE28482.1"/>
    </source>
</evidence>
<sequence>MGMHMPALIALGRFLFSILFIYSGASKLLDLPATTQAAGKFVVPEMLATYTTQLEQAAGMPFAQMLALAAGGIELLCGLLIALNFGARFCALVLIVFVAIGTYYFHDFWNQTGADAQANLAVALKSLSLVGGLLIIAGIGRGGAASGGA</sequence>
<evidence type="ECO:0000256" key="6">
    <source>
        <dbReference type="ARBA" id="ARBA00023136"/>
    </source>
</evidence>
<dbReference type="InterPro" id="IPR032808">
    <property type="entry name" value="DoxX"/>
</dbReference>
<protein>
    <recommendedName>
        <fullName evidence="9">DoxX family protein</fullName>
    </recommendedName>
</protein>
<dbReference type="HOGENOM" id="CLU_058421_8_2_5"/>
<name>Q6N5D8_RHOPA</name>
<dbReference type="eggNOG" id="COG2259">
    <property type="taxonomic scope" value="Bacteria"/>
</dbReference>
<evidence type="ECO:0000256" key="2">
    <source>
        <dbReference type="ARBA" id="ARBA00006679"/>
    </source>
</evidence>
<organism evidence="8">
    <name type="scientific">Rhodopseudomonas palustris (strain ATCC BAA-98 / CGA009)</name>
    <dbReference type="NCBI Taxonomy" id="258594"/>
    <lineage>
        <taxon>Bacteria</taxon>
        <taxon>Pseudomonadati</taxon>
        <taxon>Pseudomonadota</taxon>
        <taxon>Alphaproteobacteria</taxon>
        <taxon>Hyphomicrobiales</taxon>
        <taxon>Nitrobacteraceae</taxon>
        <taxon>Rhodopseudomonas</taxon>
    </lineage>
</organism>
<feature type="transmembrane region" description="Helical" evidence="7">
    <location>
        <begin position="89"/>
        <end position="106"/>
    </location>
</feature>
<dbReference type="EMBL" id="BX572602">
    <property type="protein sequence ID" value="CAE28482.1"/>
    <property type="molecule type" value="Genomic_DNA"/>
</dbReference>
<dbReference type="AlphaFoldDB" id="Q6N5D8"/>
<evidence type="ECO:0000256" key="1">
    <source>
        <dbReference type="ARBA" id="ARBA00004651"/>
    </source>
</evidence>